<accession>A0A0A8Y386</accession>
<proteinExistence type="predicted"/>
<sequence>MLLIIILQKSMVYDCSKWIKHQVSKYVVIYILTG</sequence>
<organism evidence="1">
    <name type="scientific">Arundo donax</name>
    <name type="common">Giant reed</name>
    <name type="synonym">Donax arundinaceus</name>
    <dbReference type="NCBI Taxonomy" id="35708"/>
    <lineage>
        <taxon>Eukaryota</taxon>
        <taxon>Viridiplantae</taxon>
        <taxon>Streptophyta</taxon>
        <taxon>Embryophyta</taxon>
        <taxon>Tracheophyta</taxon>
        <taxon>Spermatophyta</taxon>
        <taxon>Magnoliopsida</taxon>
        <taxon>Liliopsida</taxon>
        <taxon>Poales</taxon>
        <taxon>Poaceae</taxon>
        <taxon>PACMAD clade</taxon>
        <taxon>Arundinoideae</taxon>
        <taxon>Arundineae</taxon>
        <taxon>Arundo</taxon>
    </lineage>
</organism>
<reference evidence="1" key="1">
    <citation type="submission" date="2014-09" db="EMBL/GenBank/DDBJ databases">
        <authorList>
            <person name="Magalhaes I.L.F."/>
            <person name="Oliveira U."/>
            <person name="Santos F.R."/>
            <person name="Vidigal T.H.D.A."/>
            <person name="Brescovit A.D."/>
            <person name="Santos A.J."/>
        </authorList>
    </citation>
    <scope>NUCLEOTIDE SEQUENCE</scope>
    <source>
        <tissue evidence="1">Shoot tissue taken approximately 20 cm above the soil surface</tissue>
    </source>
</reference>
<protein>
    <submittedName>
        <fullName evidence="1">Uncharacterized protein</fullName>
    </submittedName>
</protein>
<name>A0A0A8Y386_ARUDO</name>
<reference evidence="1" key="2">
    <citation type="journal article" date="2015" name="Data Brief">
        <title>Shoot transcriptome of the giant reed, Arundo donax.</title>
        <authorList>
            <person name="Barrero R.A."/>
            <person name="Guerrero F.D."/>
            <person name="Moolhuijzen P."/>
            <person name="Goolsby J.A."/>
            <person name="Tidwell J."/>
            <person name="Bellgard S.E."/>
            <person name="Bellgard M.I."/>
        </authorList>
    </citation>
    <scope>NUCLEOTIDE SEQUENCE</scope>
    <source>
        <tissue evidence="1">Shoot tissue taken approximately 20 cm above the soil surface</tissue>
    </source>
</reference>
<dbReference type="AlphaFoldDB" id="A0A0A8Y386"/>
<evidence type="ECO:0000313" key="1">
    <source>
        <dbReference type="EMBL" id="JAD19745.1"/>
    </source>
</evidence>
<dbReference type="EMBL" id="GBRH01278150">
    <property type="protein sequence ID" value="JAD19745.1"/>
    <property type="molecule type" value="Transcribed_RNA"/>
</dbReference>